<dbReference type="Pfam" id="PF13649">
    <property type="entry name" value="Methyltransf_25"/>
    <property type="match status" value="1"/>
</dbReference>
<feature type="domain" description="Methyltransferase" evidence="1">
    <location>
        <begin position="51"/>
        <end position="141"/>
    </location>
</feature>
<dbReference type="EMBL" id="STGY01000008">
    <property type="protein sequence ID" value="THV43054.1"/>
    <property type="molecule type" value="Genomic_DNA"/>
</dbReference>
<keyword evidence="3" id="KW-1185">Reference proteome</keyword>
<dbReference type="SUPFAM" id="SSF53335">
    <property type="entry name" value="S-adenosyl-L-methionine-dependent methyltransferases"/>
    <property type="match status" value="1"/>
</dbReference>
<dbReference type="PANTHER" id="PTHR43591">
    <property type="entry name" value="METHYLTRANSFERASE"/>
    <property type="match status" value="1"/>
</dbReference>
<name>A0A4S8QQQ2_9ACTN</name>
<keyword evidence="2" id="KW-0489">Methyltransferase</keyword>
<dbReference type="OrthoDB" id="9810615at2"/>
<keyword evidence="2" id="KW-0808">Transferase</keyword>
<sequence>MSEWQLDADIETYYERGGERERLKAKARGRFEFTRMQDILRRVLPGDGVDVLDVGGATGVHSEWLAADGHAVTLLDPVESQVAEAAKLPGVTALVGDARELPFEDDSFDAVLLMGPLYHLMEAEQRVRALAEAKRCTRSGGVVAAATINRTAGWCDWLMWNSEKTIHTLSAEESLRVLREGDLRYHDQDIFTTAYLHHPGEVADEFAKAGMGSHTQYAVQGFPGYIPQLEALIDIDELRDQLMDGLRIIETEPSLLGASNHLLTVAAVSD</sequence>
<dbReference type="Gene3D" id="3.40.50.150">
    <property type="entry name" value="Vaccinia Virus protein VP39"/>
    <property type="match status" value="1"/>
</dbReference>
<evidence type="ECO:0000259" key="1">
    <source>
        <dbReference type="Pfam" id="PF13649"/>
    </source>
</evidence>
<organism evidence="2 3">
    <name type="scientific">Glycomyces buryatensis</name>
    <dbReference type="NCBI Taxonomy" id="2570927"/>
    <lineage>
        <taxon>Bacteria</taxon>
        <taxon>Bacillati</taxon>
        <taxon>Actinomycetota</taxon>
        <taxon>Actinomycetes</taxon>
        <taxon>Glycomycetales</taxon>
        <taxon>Glycomycetaceae</taxon>
        <taxon>Glycomyces</taxon>
    </lineage>
</organism>
<accession>A0A4S8QQQ2</accession>
<gene>
    <name evidence="2" type="ORF">FAB82_03100</name>
</gene>
<proteinExistence type="predicted"/>
<dbReference type="Proteomes" id="UP000308760">
    <property type="component" value="Unassembled WGS sequence"/>
</dbReference>
<dbReference type="CDD" id="cd02440">
    <property type="entry name" value="AdoMet_MTases"/>
    <property type="match status" value="1"/>
</dbReference>
<reference evidence="2 3" key="2">
    <citation type="submission" date="2019-05" db="EMBL/GenBank/DDBJ databases">
        <title>Glycomyces buryatensis sp. nov.</title>
        <authorList>
            <person name="Nikitina E."/>
        </authorList>
    </citation>
    <scope>NUCLEOTIDE SEQUENCE [LARGE SCALE GENOMIC DNA]</scope>
    <source>
        <strain evidence="2 3">18</strain>
    </source>
</reference>
<dbReference type="GO" id="GO:0008168">
    <property type="term" value="F:methyltransferase activity"/>
    <property type="evidence" value="ECO:0007669"/>
    <property type="project" value="UniProtKB-KW"/>
</dbReference>
<evidence type="ECO:0000313" key="2">
    <source>
        <dbReference type="EMBL" id="THV43054.1"/>
    </source>
</evidence>
<protein>
    <submittedName>
        <fullName evidence="2">Class I SAM-dependent methyltransferase</fullName>
    </submittedName>
</protein>
<comment type="caution">
    <text evidence="2">The sequence shown here is derived from an EMBL/GenBank/DDBJ whole genome shotgun (WGS) entry which is preliminary data.</text>
</comment>
<dbReference type="InterPro" id="IPR029063">
    <property type="entry name" value="SAM-dependent_MTases_sf"/>
</dbReference>
<evidence type="ECO:0000313" key="3">
    <source>
        <dbReference type="Proteomes" id="UP000308760"/>
    </source>
</evidence>
<dbReference type="InterPro" id="IPR041698">
    <property type="entry name" value="Methyltransf_25"/>
</dbReference>
<dbReference type="GO" id="GO:0032259">
    <property type="term" value="P:methylation"/>
    <property type="evidence" value="ECO:0007669"/>
    <property type="project" value="UniProtKB-KW"/>
</dbReference>
<dbReference type="AlphaFoldDB" id="A0A4S8QQQ2"/>
<dbReference type="RefSeq" id="WP_136533085.1">
    <property type="nucleotide sequence ID" value="NZ_STGY01000008.1"/>
</dbReference>
<reference evidence="3" key="1">
    <citation type="submission" date="2019-04" db="EMBL/GenBank/DDBJ databases">
        <title>Nocardioides xinjiangensis sp. nov.</title>
        <authorList>
            <person name="Liu S."/>
        </authorList>
    </citation>
    <scope>NUCLEOTIDE SEQUENCE [LARGE SCALE GENOMIC DNA]</scope>
    <source>
        <strain evidence="3">18</strain>
    </source>
</reference>